<keyword evidence="4" id="KW-1185">Reference proteome</keyword>
<evidence type="ECO:0000256" key="1">
    <source>
        <dbReference type="SAM" id="Phobius"/>
    </source>
</evidence>
<keyword evidence="1" id="KW-1133">Transmembrane helix</keyword>
<comment type="caution">
    <text evidence="3">The sequence shown here is derived from an EMBL/GenBank/DDBJ whole genome shotgun (WGS) entry which is preliminary data.</text>
</comment>
<organism evidence="3 4">
    <name type="scientific">Paenibacillus filicis</name>
    <dbReference type="NCBI Taxonomy" id="669464"/>
    <lineage>
        <taxon>Bacteria</taxon>
        <taxon>Bacillati</taxon>
        <taxon>Bacillota</taxon>
        <taxon>Bacilli</taxon>
        <taxon>Bacillales</taxon>
        <taxon>Paenibacillaceae</taxon>
        <taxon>Paenibacillus</taxon>
    </lineage>
</organism>
<keyword evidence="1" id="KW-0472">Membrane</keyword>
<dbReference type="SUPFAM" id="SSF110296">
    <property type="entry name" value="Oligoxyloglucan reducing end-specific cellobiohydrolase"/>
    <property type="match status" value="1"/>
</dbReference>
<dbReference type="PANTHER" id="PTHR34978:SF3">
    <property type="entry name" value="SLR0241 PROTEIN"/>
    <property type="match status" value="1"/>
</dbReference>
<feature type="transmembrane region" description="Helical" evidence="1">
    <location>
        <begin position="30"/>
        <end position="52"/>
    </location>
</feature>
<protein>
    <submittedName>
        <fullName evidence="3">M56 family metallopeptidase</fullName>
    </submittedName>
</protein>
<dbReference type="Pfam" id="PF05569">
    <property type="entry name" value="Peptidase_M56"/>
    <property type="match status" value="1"/>
</dbReference>
<feature type="transmembrane region" description="Helical" evidence="1">
    <location>
        <begin position="104"/>
        <end position="127"/>
    </location>
</feature>
<dbReference type="EMBL" id="JBBPCC010000028">
    <property type="protein sequence ID" value="MEK8132275.1"/>
    <property type="molecule type" value="Genomic_DNA"/>
</dbReference>
<dbReference type="CDD" id="cd07341">
    <property type="entry name" value="M56_BlaR1_MecR1_like"/>
    <property type="match status" value="1"/>
</dbReference>
<evidence type="ECO:0000259" key="2">
    <source>
        <dbReference type="Pfam" id="PF05569"/>
    </source>
</evidence>
<name>A0ABU9DTR8_9BACL</name>
<dbReference type="Proteomes" id="UP001469365">
    <property type="component" value="Unassembled WGS sequence"/>
</dbReference>
<dbReference type="PANTHER" id="PTHR34978">
    <property type="entry name" value="POSSIBLE SENSOR-TRANSDUCER PROTEIN BLAR"/>
    <property type="match status" value="1"/>
</dbReference>
<dbReference type="InterPro" id="IPR052173">
    <property type="entry name" value="Beta-lactam_resp_regulator"/>
</dbReference>
<gene>
    <name evidence="3" type="ORF">WMW72_30690</name>
</gene>
<evidence type="ECO:0000313" key="4">
    <source>
        <dbReference type="Proteomes" id="UP001469365"/>
    </source>
</evidence>
<feature type="transmembrane region" description="Helical" evidence="1">
    <location>
        <begin position="297"/>
        <end position="317"/>
    </location>
</feature>
<feature type="domain" description="Peptidase M56" evidence="2">
    <location>
        <begin position="1"/>
        <end position="291"/>
    </location>
</feature>
<accession>A0ABU9DTR8</accession>
<proteinExistence type="predicted"/>
<evidence type="ECO:0000313" key="3">
    <source>
        <dbReference type="EMBL" id="MEK8132275.1"/>
    </source>
</evidence>
<feature type="transmembrane region" description="Helical" evidence="1">
    <location>
        <begin position="6"/>
        <end position="23"/>
    </location>
</feature>
<keyword evidence="1" id="KW-0812">Transmembrane</keyword>
<sequence>MSVPASLFILVVVCVRAMLLHKVPKMTFIILWGVALWLLLVPVSVQSPFSIFTAVNDLDRMFTVQESISLAQSLPTSNGGTFKVPLLTDRITTPALPLELMASISSFVVVWFIGFTLCTLSFVIPHVRYRKDYRMSMPIENDFIQKWHKFNPLWRKVQIRKSDKILTPLTYGIFRSVILLPKHIDYTDEKQLGLILTHEYIHIKRFDTLKKWLLAASLCVHWFNPFVWMMYILANRDIELACDEAVIWASGESMKPAYAMALIQLEEKKSGLTSIVSHFSKNAIEERIISIMKIKKFSIVAKLLAIVIVSGAVTIFATSALDKTEAALGAAKALTEIYQGDATNALMPIDLTFTQADVPQLMDQLNTSKVKAVYVDNEMALRVTKDNAILISKDHGATWKKVGADNVDAADFAGWLLRNDPNPGYSMKQLQSRLANGAEVMHVAFENGKEIYAVVDKSGVQLELVQPEKLASILIDGERMMITSKGYPFRISEEMLKSFFDRLVSSSVLTIAQAEQNYMNKVQYFKERDTIFTLTD</sequence>
<dbReference type="InterPro" id="IPR008756">
    <property type="entry name" value="Peptidase_M56"/>
</dbReference>
<reference evidence="3 4" key="1">
    <citation type="submission" date="2024-04" db="EMBL/GenBank/DDBJ databases">
        <title>draft genome sequnece of Paenibacillus filicis.</title>
        <authorList>
            <person name="Kim D.-U."/>
        </authorList>
    </citation>
    <scope>NUCLEOTIDE SEQUENCE [LARGE SCALE GENOMIC DNA]</scope>
    <source>
        <strain evidence="3 4">KACC14197</strain>
    </source>
</reference>